<feature type="active site" description="Proton donor" evidence="17">
    <location>
        <position position="163"/>
    </location>
</feature>
<name>A0A8J4Q8I6_9MYCE</name>
<dbReference type="InterPro" id="IPR007281">
    <property type="entry name" value="Mre11_DNA-bd"/>
</dbReference>
<dbReference type="OrthoDB" id="30417at2759"/>
<dbReference type="InterPro" id="IPR041796">
    <property type="entry name" value="Mre11_N"/>
</dbReference>
<keyword evidence="12 16" id="KW-0234">DNA repair</keyword>
<evidence type="ECO:0000256" key="19">
    <source>
        <dbReference type="SAM" id="MobiDB-lite"/>
    </source>
</evidence>
<proteinExistence type="inferred from homology"/>
<dbReference type="GO" id="GO:0006303">
    <property type="term" value="P:double-strand break repair via nonhomologous end joining"/>
    <property type="evidence" value="ECO:0007669"/>
    <property type="project" value="TreeGrafter"/>
</dbReference>
<dbReference type="PIRSF" id="PIRSF000882">
    <property type="entry name" value="DSB_repair_MRE11"/>
    <property type="match status" value="1"/>
</dbReference>
<evidence type="ECO:0000256" key="12">
    <source>
        <dbReference type="ARBA" id="ARBA00023204"/>
    </source>
</evidence>
<accession>A0A8J4Q8I6</accession>
<dbReference type="PANTHER" id="PTHR10139">
    <property type="entry name" value="DOUBLE-STRAND BREAK REPAIR PROTEIN MRE11"/>
    <property type="match status" value="1"/>
</dbReference>
<keyword evidence="9 16" id="KW-0227">DNA damage</keyword>
<sequence>MSSPPIDTDLIDRLNDDSSNKDDVNNNNNHNNSNNNNNNQDDAKANIMRILVATDNHLGYLEKDPIRGDDSFNSFEEILNYAVQLKVDMVLLGGDLFHDNKPSRTTMYRTMELLRKYCLGEKRVGISFLSDQSVNFTNQFHVVNYEDPNFNISLPVFSIHGNHDDPTGEGGLAALDLLSVSNLVNYFGKIDDIDDINVYPLLLSKGETKIAIYGLGNVRDERLHRTFQKQNVKLMRPNEAKEEWFNILVLHQNRIAHNPKNYVHEKMIDGFIDFVLWGHEHECLIKPQPSSIGEFHITQPGSSVATALSEGESKDKFVGLLEVHKSQFRFKPFPLQTVRPFIIDAIALSDSGIDATQQNLVNEYLDSKIEEMINQAKEKTKGKLNESMLPLIRLKVDYTGYSTLNPQRFGSKYAGRVANPADILLFHRKKPTSVPKSSDPFEKDKAPVQDKIKVDDFISEFLGNTKQDRLSILSEADLHQALYNFVEKDEIDSLTKLVDLSLTNSQRVLKTNIPLSNLNPDFISNQVQVHFPFRSGFETNSGSNGSDNNNNNNVTMHDPNEFEARSDEEDSHAHDHHGHGHSHGNYDQDSDSDVLDIPNLMTSPTHTTTTTTSTSRSTPTPTTPVSKGTRKKSSSTPATPSTPIAKTPRKRSAKTPPATKSQDIISIDSNDEDDEDVSTPTNSKKRGKAKQATPTTRKRTKKTKNSDDDDSD</sequence>
<evidence type="ECO:0000256" key="1">
    <source>
        <dbReference type="ARBA" id="ARBA00001936"/>
    </source>
</evidence>
<keyword evidence="15 16" id="KW-0469">Meiosis</keyword>
<feature type="region of interest" description="Disordered" evidence="19">
    <location>
        <begin position="1"/>
        <end position="41"/>
    </location>
</feature>
<dbReference type="Proteomes" id="UP000695562">
    <property type="component" value="Unassembled WGS sequence"/>
</dbReference>
<evidence type="ECO:0000256" key="13">
    <source>
        <dbReference type="ARBA" id="ARBA00023211"/>
    </source>
</evidence>
<dbReference type="FunFam" id="3.60.21.10:FF:000011">
    <property type="entry name" value="Double-strand break repair protein"/>
    <property type="match status" value="1"/>
</dbReference>
<dbReference type="SMART" id="SM01347">
    <property type="entry name" value="Mre11_DNA_bind"/>
    <property type="match status" value="1"/>
</dbReference>
<organism evidence="21 22">
    <name type="scientific">Polysphondylium violaceum</name>
    <dbReference type="NCBI Taxonomy" id="133409"/>
    <lineage>
        <taxon>Eukaryota</taxon>
        <taxon>Amoebozoa</taxon>
        <taxon>Evosea</taxon>
        <taxon>Eumycetozoa</taxon>
        <taxon>Dictyostelia</taxon>
        <taxon>Dictyosteliales</taxon>
        <taxon>Dictyosteliaceae</taxon>
        <taxon>Polysphondylium</taxon>
    </lineage>
</organism>
<evidence type="ECO:0000256" key="16">
    <source>
        <dbReference type="PIRNR" id="PIRNR000882"/>
    </source>
</evidence>
<dbReference type="Gene3D" id="3.30.110.110">
    <property type="entry name" value="Mre11, capping domain"/>
    <property type="match status" value="1"/>
</dbReference>
<evidence type="ECO:0000256" key="4">
    <source>
        <dbReference type="ARBA" id="ARBA00009028"/>
    </source>
</evidence>
<evidence type="ECO:0000256" key="5">
    <source>
        <dbReference type="ARBA" id="ARBA00022454"/>
    </source>
</evidence>
<evidence type="ECO:0000256" key="7">
    <source>
        <dbReference type="ARBA" id="ARBA00022723"/>
    </source>
</evidence>
<dbReference type="EMBL" id="AJWJ01000050">
    <property type="protein sequence ID" value="KAF2076751.1"/>
    <property type="molecule type" value="Genomic_DNA"/>
</dbReference>
<feature type="compositionally biased region" description="Basic and acidic residues" evidence="19">
    <location>
        <begin position="10"/>
        <end position="24"/>
    </location>
</feature>
<keyword evidence="8 16" id="KW-0255">Endonuclease</keyword>
<dbReference type="GO" id="GO:0008296">
    <property type="term" value="F:3'-5'-DNA exonuclease activity"/>
    <property type="evidence" value="ECO:0007669"/>
    <property type="project" value="InterPro"/>
</dbReference>
<reference evidence="21" key="1">
    <citation type="submission" date="2020-01" db="EMBL/GenBank/DDBJ databases">
        <title>Development of genomics and gene disruption for Polysphondylium violaceum indicates a role for the polyketide synthase stlB in stalk morphogenesis.</title>
        <authorList>
            <person name="Narita B."/>
            <person name="Kawabe Y."/>
            <person name="Kin K."/>
            <person name="Saito T."/>
            <person name="Gibbs R."/>
            <person name="Kuspa A."/>
            <person name="Muzny D."/>
            <person name="Queller D."/>
            <person name="Richards S."/>
            <person name="Strassman J."/>
            <person name="Sucgang R."/>
            <person name="Worley K."/>
            <person name="Schaap P."/>
        </authorList>
    </citation>
    <scope>NUCLEOTIDE SEQUENCE</scope>
    <source>
        <strain evidence="21">QSvi11</strain>
    </source>
</reference>
<feature type="compositionally biased region" description="Low complexity" evidence="19">
    <location>
        <begin position="602"/>
        <end position="624"/>
    </location>
</feature>
<evidence type="ECO:0000256" key="18">
    <source>
        <dbReference type="RuleBase" id="RU003447"/>
    </source>
</evidence>
<dbReference type="InterPro" id="IPR029052">
    <property type="entry name" value="Metallo-depent_PP-like"/>
</dbReference>
<dbReference type="GO" id="GO:0035861">
    <property type="term" value="C:site of double-strand break"/>
    <property type="evidence" value="ECO:0007669"/>
    <property type="project" value="TreeGrafter"/>
</dbReference>
<protein>
    <recommendedName>
        <fullName evidence="16">Double-strand break repair protein</fullName>
    </recommendedName>
</protein>
<comment type="similarity">
    <text evidence="4 16 18">Belongs to the MRE11/RAD32 family.</text>
</comment>
<dbReference type="GO" id="GO:0030145">
    <property type="term" value="F:manganese ion binding"/>
    <property type="evidence" value="ECO:0007669"/>
    <property type="project" value="UniProtKB-UniRule"/>
</dbReference>
<comment type="cofactor">
    <cofactor evidence="1 16">
        <name>Mn(2+)</name>
        <dbReference type="ChEBI" id="CHEBI:29035"/>
    </cofactor>
</comment>
<keyword evidence="6 16" id="KW-0540">Nuclease</keyword>
<keyword evidence="22" id="KW-1185">Reference proteome</keyword>
<dbReference type="GO" id="GO:0030870">
    <property type="term" value="C:Mre11 complex"/>
    <property type="evidence" value="ECO:0007669"/>
    <property type="project" value="UniProtKB-UniRule"/>
</dbReference>
<dbReference type="GO" id="GO:0000014">
    <property type="term" value="F:single-stranded DNA endodeoxyribonuclease activity"/>
    <property type="evidence" value="ECO:0007669"/>
    <property type="project" value="TreeGrafter"/>
</dbReference>
<evidence type="ECO:0000313" key="22">
    <source>
        <dbReference type="Proteomes" id="UP000695562"/>
    </source>
</evidence>
<evidence type="ECO:0000256" key="9">
    <source>
        <dbReference type="ARBA" id="ARBA00022763"/>
    </source>
</evidence>
<evidence type="ECO:0000256" key="10">
    <source>
        <dbReference type="ARBA" id="ARBA00022801"/>
    </source>
</evidence>
<dbReference type="GO" id="GO:0042138">
    <property type="term" value="P:meiotic DNA double-strand break formation"/>
    <property type="evidence" value="ECO:0007669"/>
    <property type="project" value="TreeGrafter"/>
</dbReference>
<feature type="region of interest" description="Disordered" evidence="19">
    <location>
        <begin position="534"/>
        <end position="712"/>
    </location>
</feature>
<evidence type="ECO:0000256" key="2">
    <source>
        <dbReference type="ARBA" id="ARBA00004123"/>
    </source>
</evidence>
<evidence type="ECO:0000256" key="14">
    <source>
        <dbReference type="ARBA" id="ARBA00023242"/>
    </source>
</evidence>
<evidence type="ECO:0000256" key="8">
    <source>
        <dbReference type="ARBA" id="ARBA00022759"/>
    </source>
</evidence>
<evidence type="ECO:0000313" key="21">
    <source>
        <dbReference type="EMBL" id="KAF2076751.1"/>
    </source>
</evidence>
<dbReference type="Pfam" id="PF04152">
    <property type="entry name" value="Mre11_DNA_bind"/>
    <property type="match status" value="1"/>
</dbReference>
<dbReference type="GO" id="GO:0000723">
    <property type="term" value="P:telomere maintenance"/>
    <property type="evidence" value="ECO:0007669"/>
    <property type="project" value="TreeGrafter"/>
</dbReference>
<keyword evidence="14 16" id="KW-0539">Nucleus</keyword>
<gene>
    <name evidence="21" type="ORF">CYY_001940</name>
</gene>
<dbReference type="InterPro" id="IPR004843">
    <property type="entry name" value="Calcineurin-like_PHP"/>
</dbReference>
<evidence type="ECO:0000256" key="6">
    <source>
        <dbReference type="ARBA" id="ARBA00022722"/>
    </source>
</evidence>
<comment type="function">
    <text evidence="16">Core component of the MRN complex, which plays a central role in double-strand break (DSB) repair, DNA recombination, maintenance of telomere integrity and meiosis. The MRN complex is involved in the repair of DNA double-strand breaks (DSBs) via homologous recombination (HR), an error-free mechanism which primarily occurs during S and G2 phases. The complex (1) mediates the end resection of damaged DNA, which generates proper single-stranded DNA, a key initial steps in HR, and is (2) required for the recruitment of other repair factors and efficient activation of ATM and ATR upon DNA damage. Within the MRN complex, MRE11 possesses both single-strand endonuclease activity and double-strand-specific 3'-5' exonuclease activity. MRE11 first endonucleolytically cleaves the 5' strand at DNA DSB ends to prevent non-homologous end joining (NHEJ) and licence HR. It then generates a single-stranded DNA gap via 3' to 5' exonucleolytic degradation, which is required for single-strand invasion and recombination.</text>
</comment>
<keyword evidence="5" id="KW-0158">Chromosome</keyword>
<feature type="compositionally biased region" description="Low complexity" evidence="19">
    <location>
        <begin position="540"/>
        <end position="553"/>
    </location>
</feature>
<dbReference type="Pfam" id="PF00149">
    <property type="entry name" value="Metallophos"/>
    <property type="match status" value="1"/>
</dbReference>
<dbReference type="GO" id="GO:0000724">
    <property type="term" value="P:double-strand break repair via homologous recombination"/>
    <property type="evidence" value="ECO:0007669"/>
    <property type="project" value="TreeGrafter"/>
</dbReference>
<evidence type="ECO:0000256" key="17">
    <source>
        <dbReference type="PIRSR" id="PIRSR000882-1"/>
    </source>
</evidence>
<dbReference type="AlphaFoldDB" id="A0A8J4Q8I6"/>
<evidence type="ECO:0000259" key="20">
    <source>
        <dbReference type="SMART" id="SM01347"/>
    </source>
</evidence>
<dbReference type="SUPFAM" id="SSF56300">
    <property type="entry name" value="Metallo-dependent phosphatases"/>
    <property type="match status" value="1"/>
</dbReference>
<comment type="subcellular location">
    <subcellularLocation>
        <location evidence="3">Chromosome</location>
    </subcellularLocation>
    <subcellularLocation>
        <location evidence="2 16">Nucleus</location>
    </subcellularLocation>
</comment>
<feature type="compositionally biased region" description="Low complexity" evidence="19">
    <location>
        <begin position="634"/>
        <end position="646"/>
    </location>
</feature>
<comment type="caution">
    <text evidence="21">The sequence shown here is derived from an EMBL/GenBank/DDBJ whole genome shotgun (WGS) entry which is preliminary data.</text>
</comment>
<feature type="domain" description="Mre11 DNA-binding" evidence="20">
    <location>
        <begin position="328"/>
        <end position="485"/>
    </location>
</feature>
<feature type="compositionally biased region" description="Low complexity" evidence="19">
    <location>
        <begin position="25"/>
        <end position="40"/>
    </location>
</feature>
<dbReference type="Gene3D" id="3.60.21.10">
    <property type="match status" value="1"/>
</dbReference>
<keyword evidence="13 16" id="KW-0464">Manganese</keyword>
<keyword evidence="11 16" id="KW-0269">Exonuclease</keyword>
<dbReference type="CDD" id="cd00840">
    <property type="entry name" value="MPP_Mre11_N"/>
    <property type="match status" value="1"/>
</dbReference>
<evidence type="ECO:0000256" key="15">
    <source>
        <dbReference type="ARBA" id="ARBA00023254"/>
    </source>
</evidence>
<evidence type="ECO:0000256" key="3">
    <source>
        <dbReference type="ARBA" id="ARBA00004286"/>
    </source>
</evidence>
<evidence type="ECO:0000256" key="11">
    <source>
        <dbReference type="ARBA" id="ARBA00022839"/>
    </source>
</evidence>
<keyword evidence="10 16" id="KW-0378">Hydrolase</keyword>
<dbReference type="NCBIfam" id="TIGR00583">
    <property type="entry name" value="mre11"/>
    <property type="match status" value="1"/>
</dbReference>
<keyword evidence="7" id="KW-0479">Metal-binding</keyword>
<dbReference type="GO" id="GO:0007095">
    <property type="term" value="P:mitotic G2 DNA damage checkpoint signaling"/>
    <property type="evidence" value="ECO:0007669"/>
    <property type="project" value="TreeGrafter"/>
</dbReference>
<dbReference type="InterPro" id="IPR003701">
    <property type="entry name" value="Mre11"/>
</dbReference>
<dbReference type="GO" id="GO:0097552">
    <property type="term" value="P:mitochondrial double-strand break repair via homologous recombination"/>
    <property type="evidence" value="ECO:0007669"/>
    <property type="project" value="TreeGrafter"/>
</dbReference>
<dbReference type="InterPro" id="IPR038487">
    <property type="entry name" value="Mre11_capping_dom"/>
</dbReference>
<dbReference type="PANTHER" id="PTHR10139:SF1">
    <property type="entry name" value="DOUBLE-STRAND BREAK REPAIR PROTEIN MRE11"/>
    <property type="match status" value="1"/>
</dbReference>